<dbReference type="GO" id="GO:0051536">
    <property type="term" value="F:iron-sulfur cluster binding"/>
    <property type="evidence" value="ECO:0007669"/>
    <property type="project" value="InterPro"/>
</dbReference>
<evidence type="ECO:0000313" key="3">
    <source>
        <dbReference type="EMBL" id="ODA12944.1"/>
    </source>
</evidence>
<dbReference type="Gene3D" id="2.40.30.10">
    <property type="entry name" value="Translation factors"/>
    <property type="match status" value="1"/>
</dbReference>
<dbReference type="Pfam" id="PF00111">
    <property type="entry name" value="Fer2"/>
    <property type="match status" value="1"/>
</dbReference>
<dbReference type="Gene3D" id="3.10.20.30">
    <property type="match status" value="1"/>
</dbReference>
<dbReference type="PANTHER" id="PTHR47354:SF3">
    <property type="entry name" value="OXIDOREDUCTASE-RELATED"/>
    <property type="match status" value="1"/>
</dbReference>
<dbReference type="PROSITE" id="PS51384">
    <property type="entry name" value="FAD_FR"/>
    <property type="match status" value="1"/>
</dbReference>
<dbReference type="InterPro" id="IPR017927">
    <property type="entry name" value="FAD-bd_FR_type"/>
</dbReference>
<evidence type="ECO:0000259" key="2">
    <source>
        <dbReference type="PROSITE" id="PS51384"/>
    </source>
</evidence>
<sequence length="356" mass="39419">MYALQKTKQPMTFLTESVMDFNAVNFWLQKLNPLWSSNQSLGKIVHKEMASDDMLSLTLKVNRHFKFGQAGQHHPVFIDVKGVRYERTYSLTKRDNQHVLLNVKKVDTGKVSTWLADSAKIGEIIEFGAPFGDMTLPQQNQPLVLVAAGSGITPMLSLLEALSASAQMKAQPVQLLYWVKHHQDAAFKARFEKLAELHSNFSFKIFYTQDIEADSRLNDSHLSLILNLVESTVYACGPSGFVAKAEELFSQSAHSFLNEAFSMSVVANDDIGFVNVTLTQSNKVLSIPKGQSILASLEQQNIKPTYGCRMGICNKCVCKKVEGSTKNLVNGAQNSEPGNVLKICVNSAQTDLVIDL</sequence>
<gene>
    <name evidence="3" type="ORF">BBP83_09625</name>
</gene>
<dbReference type="InterPro" id="IPR001041">
    <property type="entry name" value="2Fe-2S_ferredoxin-type"/>
</dbReference>
<dbReference type="InterPro" id="IPR008333">
    <property type="entry name" value="Cbr1-like_FAD-bd_dom"/>
</dbReference>
<evidence type="ECO:0000313" key="4">
    <source>
        <dbReference type="Proteomes" id="UP000186553"/>
    </source>
</evidence>
<dbReference type="Proteomes" id="UP000186553">
    <property type="component" value="Unassembled WGS sequence"/>
</dbReference>
<dbReference type="CDD" id="cd00207">
    <property type="entry name" value="fer2"/>
    <property type="match status" value="1"/>
</dbReference>
<evidence type="ECO:0000259" key="1">
    <source>
        <dbReference type="PROSITE" id="PS51085"/>
    </source>
</evidence>
<accession>A0A1C3CW03</accession>
<dbReference type="CDD" id="cd06216">
    <property type="entry name" value="FNR_iron_sulfur_binding_2"/>
    <property type="match status" value="1"/>
</dbReference>
<proteinExistence type="predicted"/>
<dbReference type="GO" id="GO:0016491">
    <property type="term" value="F:oxidoreductase activity"/>
    <property type="evidence" value="ECO:0007669"/>
    <property type="project" value="InterPro"/>
</dbReference>
<dbReference type="Pfam" id="PF00970">
    <property type="entry name" value="FAD_binding_6"/>
    <property type="match status" value="1"/>
</dbReference>
<dbReference type="PROSITE" id="PS51085">
    <property type="entry name" value="2FE2S_FER_2"/>
    <property type="match status" value="1"/>
</dbReference>
<dbReference type="InterPro" id="IPR001433">
    <property type="entry name" value="OxRdtase_FAD/NAD-bd"/>
</dbReference>
<dbReference type="InterPro" id="IPR017938">
    <property type="entry name" value="Riboflavin_synthase-like_b-brl"/>
</dbReference>
<dbReference type="PRINTS" id="PR00410">
    <property type="entry name" value="PHEHYDRXLASE"/>
</dbReference>
<dbReference type="EMBL" id="MBDL01000010">
    <property type="protein sequence ID" value="ODA12944.1"/>
    <property type="molecule type" value="Genomic_DNA"/>
</dbReference>
<organism evidence="3 4">
    <name type="scientific">Acinetobacter celticus</name>
    <dbReference type="NCBI Taxonomy" id="1891224"/>
    <lineage>
        <taxon>Bacteria</taxon>
        <taxon>Pseudomonadati</taxon>
        <taxon>Pseudomonadota</taxon>
        <taxon>Gammaproteobacteria</taxon>
        <taxon>Moraxellales</taxon>
        <taxon>Moraxellaceae</taxon>
        <taxon>Acinetobacter</taxon>
    </lineage>
</organism>
<dbReference type="SUPFAM" id="SSF54292">
    <property type="entry name" value="2Fe-2S ferredoxin-like"/>
    <property type="match status" value="1"/>
</dbReference>
<dbReference type="PANTHER" id="PTHR47354">
    <property type="entry name" value="NADH OXIDOREDUCTASE HCR"/>
    <property type="match status" value="1"/>
</dbReference>
<dbReference type="Pfam" id="PF00175">
    <property type="entry name" value="NAD_binding_1"/>
    <property type="match status" value="1"/>
</dbReference>
<dbReference type="InterPro" id="IPR039261">
    <property type="entry name" value="FNR_nucleotide-bd"/>
</dbReference>
<dbReference type="InterPro" id="IPR012675">
    <property type="entry name" value="Beta-grasp_dom_sf"/>
</dbReference>
<protein>
    <submittedName>
        <fullName evidence="3">Oxidoreductase</fullName>
    </submittedName>
</protein>
<feature type="domain" description="FAD-binding FR-type" evidence="2">
    <location>
        <begin position="37"/>
        <end position="137"/>
    </location>
</feature>
<dbReference type="SUPFAM" id="SSF52343">
    <property type="entry name" value="Ferredoxin reductase-like, C-terminal NADP-linked domain"/>
    <property type="match status" value="1"/>
</dbReference>
<dbReference type="RefSeq" id="WP_068888605.1">
    <property type="nucleotide sequence ID" value="NZ_CBCRUU010000004.1"/>
</dbReference>
<keyword evidence="4" id="KW-1185">Reference proteome</keyword>
<comment type="caution">
    <text evidence="3">The sequence shown here is derived from an EMBL/GenBank/DDBJ whole genome shotgun (WGS) entry which is preliminary data.</text>
</comment>
<dbReference type="OrthoDB" id="9796486at2"/>
<reference evidence="3 4" key="1">
    <citation type="submission" date="2016-07" db="EMBL/GenBank/DDBJ databases">
        <title>Acinetobacter sp. ANC 4603.</title>
        <authorList>
            <person name="Radolfova-Krizova L."/>
            <person name="Nemec A."/>
        </authorList>
    </citation>
    <scope>NUCLEOTIDE SEQUENCE [LARGE SCALE GENOMIC DNA]</scope>
    <source>
        <strain evidence="3 4">ANC 4603</strain>
    </source>
</reference>
<dbReference type="Gene3D" id="3.40.50.80">
    <property type="entry name" value="Nucleotide-binding domain of ferredoxin-NADP reductase (FNR) module"/>
    <property type="match status" value="1"/>
</dbReference>
<dbReference type="InterPro" id="IPR036010">
    <property type="entry name" value="2Fe-2S_ferredoxin-like_sf"/>
</dbReference>
<dbReference type="AlphaFoldDB" id="A0A1C3CW03"/>
<dbReference type="STRING" id="1891224.BBP83_09625"/>
<dbReference type="InterPro" id="IPR050415">
    <property type="entry name" value="MRET"/>
</dbReference>
<feature type="domain" description="2Fe-2S ferredoxin-type" evidence="1">
    <location>
        <begin position="274"/>
        <end position="356"/>
    </location>
</feature>
<dbReference type="SUPFAM" id="SSF63380">
    <property type="entry name" value="Riboflavin synthase domain-like"/>
    <property type="match status" value="1"/>
</dbReference>
<name>A0A1C3CW03_9GAMM</name>